<sequence length="289" mass="32272">MTSLTAVPEAPQHQSVAAELIFLSPILKEKPFHYRAPPPAGKPVSNVVTESQVVNITDLRTLSEEERKGLTIDSAGFQIVEHKSSMGEKDFLDEGIIRDAYYKECAELLKSITGAVRIFIYDHTVRRVKPGEAESAGNRRPGLGVHGDQTPKAGAAQVYLHLGEEAERLSKGRVQIINVWRPIKPVVATPLSYGDYRTFDANKDLVGCDLFYPDRDGEIYNVKHNAAQKWYYMKDQTPEETVLLKCYESEEKPGRALMTPHSAFIDPTVPADAPARESIEVRALVFYDN</sequence>
<evidence type="ECO:0000256" key="1">
    <source>
        <dbReference type="ARBA" id="ARBA00023604"/>
    </source>
</evidence>
<keyword evidence="3" id="KW-1185">Reference proteome</keyword>
<name>A0A165F9S2_EXIGL</name>
<dbReference type="EMBL" id="KV426095">
    <property type="protein sequence ID" value="KZV88642.1"/>
    <property type="molecule type" value="Genomic_DNA"/>
</dbReference>
<evidence type="ECO:0008006" key="4">
    <source>
        <dbReference type="Google" id="ProtNLM"/>
    </source>
</evidence>
<dbReference type="OrthoDB" id="412788at2759"/>
<proteinExistence type="inferred from homology"/>
<dbReference type="InterPro" id="IPR044053">
    <property type="entry name" value="AsaB-like"/>
</dbReference>
<gene>
    <name evidence="2" type="ORF">EXIGLDRAFT_650947</name>
</gene>
<dbReference type="AlphaFoldDB" id="A0A165F9S2"/>
<dbReference type="PANTHER" id="PTHR34598:SF3">
    <property type="entry name" value="OXIDOREDUCTASE AN1597"/>
    <property type="match status" value="1"/>
</dbReference>
<protein>
    <recommendedName>
        <fullName evidence="4">Methyltransferase</fullName>
    </recommendedName>
</protein>
<dbReference type="InParanoid" id="A0A165F9S2"/>
<organism evidence="2 3">
    <name type="scientific">Exidia glandulosa HHB12029</name>
    <dbReference type="NCBI Taxonomy" id="1314781"/>
    <lineage>
        <taxon>Eukaryota</taxon>
        <taxon>Fungi</taxon>
        <taxon>Dikarya</taxon>
        <taxon>Basidiomycota</taxon>
        <taxon>Agaricomycotina</taxon>
        <taxon>Agaricomycetes</taxon>
        <taxon>Auriculariales</taxon>
        <taxon>Exidiaceae</taxon>
        <taxon>Exidia</taxon>
    </lineage>
</organism>
<evidence type="ECO:0000313" key="2">
    <source>
        <dbReference type="EMBL" id="KZV88642.1"/>
    </source>
</evidence>
<reference evidence="2 3" key="1">
    <citation type="journal article" date="2016" name="Mol. Biol. Evol.">
        <title>Comparative Genomics of Early-Diverging Mushroom-Forming Fungi Provides Insights into the Origins of Lignocellulose Decay Capabilities.</title>
        <authorList>
            <person name="Nagy L.G."/>
            <person name="Riley R."/>
            <person name="Tritt A."/>
            <person name="Adam C."/>
            <person name="Daum C."/>
            <person name="Floudas D."/>
            <person name="Sun H."/>
            <person name="Yadav J.S."/>
            <person name="Pangilinan J."/>
            <person name="Larsson K.H."/>
            <person name="Matsuura K."/>
            <person name="Barry K."/>
            <person name="Labutti K."/>
            <person name="Kuo R."/>
            <person name="Ohm R.A."/>
            <person name="Bhattacharya S.S."/>
            <person name="Shirouzu T."/>
            <person name="Yoshinaga Y."/>
            <person name="Martin F.M."/>
            <person name="Grigoriev I.V."/>
            <person name="Hibbett D.S."/>
        </authorList>
    </citation>
    <scope>NUCLEOTIDE SEQUENCE [LARGE SCALE GENOMIC DNA]</scope>
    <source>
        <strain evidence="2 3">HHB12029</strain>
    </source>
</reference>
<accession>A0A165F9S2</accession>
<dbReference type="NCBIfam" id="NF041278">
    <property type="entry name" value="CmcJ_NvfI_EfuI"/>
    <property type="match status" value="1"/>
</dbReference>
<dbReference type="PANTHER" id="PTHR34598">
    <property type="entry name" value="BLL6449 PROTEIN"/>
    <property type="match status" value="1"/>
</dbReference>
<comment type="similarity">
    <text evidence="1">Belongs to the asaB hydroxylase/desaturase family.</text>
</comment>
<dbReference type="Proteomes" id="UP000077266">
    <property type="component" value="Unassembled WGS sequence"/>
</dbReference>
<dbReference type="STRING" id="1314781.A0A165F9S2"/>
<evidence type="ECO:0000313" key="3">
    <source>
        <dbReference type="Proteomes" id="UP000077266"/>
    </source>
</evidence>
<dbReference type="GO" id="GO:0016491">
    <property type="term" value="F:oxidoreductase activity"/>
    <property type="evidence" value="ECO:0007669"/>
    <property type="project" value="InterPro"/>
</dbReference>